<organism evidence="2 3">
    <name type="scientific">Luteolibacter soli</name>
    <dbReference type="NCBI Taxonomy" id="3135280"/>
    <lineage>
        <taxon>Bacteria</taxon>
        <taxon>Pseudomonadati</taxon>
        <taxon>Verrucomicrobiota</taxon>
        <taxon>Verrucomicrobiia</taxon>
        <taxon>Verrucomicrobiales</taxon>
        <taxon>Verrucomicrobiaceae</taxon>
        <taxon>Luteolibacter</taxon>
    </lineage>
</organism>
<protein>
    <submittedName>
        <fullName evidence="2">SHD1 domain-containing protein</fullName>
    </submittedName>
</protein>
<dbReference type="RefSeq" id="WP_341404610.1">
    <property type="nucleotide sequence ID" value="NZ_JBBUKT010000003.1"/>
</dbReference>
<dbReference type="Gene3D" id="3.40.50.1820">
    <property type="entry name" value="alpha/beta hydrolase"/>
    <property type="match status" value="1"/>
</dbReference>
<reference evidence="2 3" key="1">
    <citation type="submission" date="2024-04" db="EMBL/GenBank/DDBJ databases">
        <title>Luteolibacter sp. isolated from soil.</title>
        <authorList>
            <person name="An J."/>
        </authorList>
    </citation>
    <scope>NUCLEOTIDE SEQUENCE [LARGE SCALE GENOMIC DNA]</scope>
    <source>
        <strain evidence="2 3">Y139</strain>
    </source>
</reference>
<accession>A0ABU9ATX0</accession>
<evidence type="ECO:0000313" key="2">
    <source>
        <dbReference type="EMBL" id="MEK7951008.1"/>
    </source>
</evidence>
<name>A0ABU9ATX0_9BACT</name>
<dbReference type="Proteomes" id="UP001371305">
    <property type="component" value="Unassembled WGS sequence"/>
</dbReference>
<dbReference type="Pfam" id="PF03983">
    <property type="entry name" value="SHD1"/>
    <property type="match status" value="1"/>
</dbReference>
<sequence length="340" mass="36260">MIRESAVALLSSGLLLAAAGARVWTDTTGRKIDAEIVRLEGEQIVLNLKGKEVTLPLAKLSPDDRQFAGEWQKTQPPGKASPVGTFSLCGTALKADGSVTTVQEPLSAATLKKFAKADTKPAQLKIAIALPAGFNPAKPQQVMWVSAPINNEGERKRGNIAAMDGFAGLATQAGWVVITADTDQGNPRLDNNQHCEGSDLAVHKQAVEALAKVWPASRSWKFACCGFSGGAKASFFRAGELLACELDVVGIFAGGCNQDMTASARAESGFRKASLKKVRVFISNGKSDDISTVDQATKLKESAESEGYGEVRLELFEGGHNFRREEFAKAMAWFKEGTAK</sequence>
<dbReference type="SUPFAM" id="SSF53474">
    <property type="entry name" value="alpha/beta-Hydrolases"/>
    <property type="match status" value="1"/>
</dbReference>
<evidence type="ECO:0000259" key="1">
    <source>
        <dbReference type="Pfam" id="PF03983"/>
    </source>
</evidence>
<dbReference type="InterPro" id="IPR029058">
    <property type="entry name" value="AB_hydrolase_fold"/>
</dbReference>
<gene>
    <name evidence="2" type="ORF">WKV53_10895</name>
</gene>
<dbReference type="Gene3D" id="2.30.30.700">
    <property type="entry name" value="SLA1 homology domain 1"/>
    <property type="match status" value="1"/>
</dbReference>
<comment type="caution">
    <text evidence="2">The sequence shown here is derived from an EMBL/GenBank/DDBJ whole genome shotgun (WGS) entry which is preliminary data.</text>
</comment>
<proteinExistence type="predicted"/>
<dbReference type="InterPro" id="IPR007131">
    <property type="entry name" value="SHD1"/>
</dbReference>
<keyword evidence="3" id="KW-1185">Reference proteome</keyword>
<dbReference type="EMBL" id="JBBUKT010000003">
    <property type="protein sequence ID" value="MEK7951008.1"/>
    <property type="molecule type" value="Genomic_DNA"/>
</dbReference>
<feature type="domain" description="SLA1 homology" evidence="1">
    <location>
        <begin position="21"/>
        <end position="72"/>
    </location>
</feature>
<evidence type="ECO:0000313" key="3">
    <source>
        <dbReference type="Proteomes" id="UP001371305"/>
    </source>
</evidence>